<evidence type="ECO:0000313" key="2">
    <source>
        <dbReference type="Proteomes" id="UP001054902"/>
    </source>
</evidence>
<organism evidence="1 2">
    <name type="scientific">Chaetoceros tenuissimus</name>
    <dbReference type="NCBI Taxonomy" id="426638"/>
    <lineage>
        <taxon>Eukaryota</taxon>
        <taxon>Sar</taxon>
        <taxon>Stramenopiles</taxon>
        <taxon>Ochrophyta</taxon>
        <taxon>Bacillariophyta</taxon>
        <taxon>Coscinodiscophyceae</taxon>
        <taxon>Chaetocerotophycidae</taxon>
        <taxon>Chaetocerotales</taxon>
        <taxon>Chaetocerotaceae</taxon>
        <taxon>Chaetoceros</taxon>
    </lineage>
</organism>
<protein>
    <submittedName>
        <fullName evidence="1">Uncharacterized protein</fullName>
    </submittedName>
</protein>
<proteinExistence type="predicted"/>
<keyword evidence="2" id="KW-1185">Reference proteome</keyword>
<sequence length="239" mass="26488">MKKKVSIAIISTTFCLSSSEADGSVKALRTNASFGFQNHRSLFENACISDNQALREDTELSNTLSKIQQDFDTDFEDNLGRYCKTDKNEIATFMDCQVDYQQLKFHSEYTSRCKSLQGKHYPVSLLMSCSGIAAANNLEIEMELLNVPSCFGRTCRTGEVYEGIIDVLKATEHSIAGAVENLSCKFYHDYDILKGADTIRVVDPMLTGSEIQPQYASRAARKSTVAAAFTAGLVAFLMF</sequence>
<name>A0AAD3CTC9_9STRA</name>
<dbReference type="Proteomes" id="UP001054902">
    <property type="component" value="Unassembled WGS sequence"/>
</dbReference>
<reference evidence="1 2" key="1">
    <citation type="journal article" date="2021" name="Sci. Rep.">
        <title>The genome of the diatom Chaetoceros tenuissimus carries an ancient integrated fragment of an extant virus.</title>
        <authorList>
            <person name="Hongo Y."/>
            <person name="Kimura K."/>
            <person name="Takaki Y."/>
            <person name="Yoshida Y."/>
            <person name="Baba S."/>
            <person name="Kobayashi G."/>
            <person name="Nagasaki K."/>
            <person name="Hano T."/>
            <person name="Tomaru Y."/>
        </authorList>
    </citation>
    <scope>NUCLEOTIDE SEQUENCE [LARGE SCALE GENOMIC DNA]</scope>
    <source>
        <strain evidence="1 2">NIES-3715</strain>
    </source>
</reference>
<dbReference type="EMBL" id="BLLK01000045">
    <property type="protein sequence ID" value="GFH51598.1"/>
    <property type="molecule type" value="Genomic_DNA"/>
</dbReference>
<gene>
    <name evidence="1" type="ORF">CTEN210_08074</name>
</gene>
<dbReference type="AlphaFoldDB" id="A0AAD3CTC9"/>
<accession>A0AAD3CTC9</accession>
<comment type="caution">
    <text evidence="1">The sequence shown here is derived from an EMBL/GenBank/DDBJ whole genome shotgun (WGS) entry which is preliminary data.</text>
</comment>
<evidence type="ECO:0000313" key="1">
    <source>
        <dbReference type="EMBL" id="GFH51598.1"/>
    </source>
</evidence>